<dbReference type="KEGG" id="pseo:OM33_10860"/>
<evidence type="ECO:0000256" key="1">
    <source>
        <dbReference type="SAM" id="Phobius"/>
    </source>
</evidence>
<feature type="transmembrane region" description="Helical" evidence="1">
    <location>
        <begin position="274"/>
        <end position="292"/>
    </location>
</feature>
<proteinExistence type="predicted"/>
<feature type="transmembrane region" description="Helical" evidence="1">
    <location>
        <begin position="363"/>
        <end position="383"/>
    </location>
</feature>
<dbReference type="NCBIfam" id="NF037962">
    <property type="entry name" value="arsenic_eff"/>
    <property type="match status" value="1"/>
</dbReference>
<dbReference type="Pfam" id="PF11449">
    <property type="entry name" value="ArsP_2"/>
    <property type="match status" value="1"/>
</dbReference>
<evidence type="ECO:0000313" key="3">
    <source>
        <dbReference type="Proteomes" id="UP000030341"/>
    </source>
</evidence>
<dbReference type="STRING" id="1348114.OM33_10860"/>
<dbReference type="EMBL" id="CP009888">
    <property type="protein sequence ID" value="AIY65602.1"/>
    <property type="molecule type" value="Genomic_DNA"/>
</dbReference>
<accession>A0A0A7EI41</accession>
<feature type="transmembrane region" description="Helical" evidence="1">
    <location>
        <begin position="117"/>
        <end position="137"/>
    </location>
</feature>
<evidence type="ECO:0000313" key="2">
    <source>
        <dbReference type="EMBL" id="AIY65602.1"/>
    </source>
</evidence>
<feature type="transmembrane region" description="Helical" evidence="1">
    <location>
        <begin position="144"/>
        <end position="162"/>
    </location>
</feature>
<dbReference type="eggNOG" id="COG2248">
    <property type="taxonomic scope" value="Bacteria"/>
</dbReference>
<feature type="transmembrane region" description="Helical" evidence="1">
    <location>
        <begin position="225"/>
        <end position="242"/>
    </location>
</feature>
<reference evidence="2 3" key="1">
    <citation type="submission" date="2014-11" db="EMBL/GenBank/DDBJ databases">
        <title>Complete Genome Sequence of Pseudoalteromonas sp. Strain OCN003 Isolated from Kaneohe Bay, Oahu, Hawaii.</title>
        <authorList>
            <person name="Beurmann S."/>
            <person name="Videau P."/>
            <person name="Ushijima B."/>
            <person name="Smith A.M."/>
            <person name="Aeby G.S."/>
            <person name="Callahan S.M."/>
            <person name="Belcaid M."/>
        </authorList>
    </citation>
    <scope>NUCLEOTIDE SEQUENCE [LARGE SCALE GENOMIC DNA]</scope>
    <source>
        <strain evidence="2 3">OCN003</strain>
    </source>
</reference>
<gene>
    <name evidence="2" type="ORF">OM33_10860</name>
</gene>
<dbReference type="InterPro" id="IPR021552">
    <property type="entry name" value="ArsP_2"/>
</dbReference>
<keyword evidence="1" id="KW-0812">Transmembrane</keyword>
<dbReference type="HOGENOM" id="CLU_054164_0_0_6"/>
<sequence length="385" mass="41908">MFLSLSQNTLSKQLIDNTLAYKRMFLPLALLCLIINESTRYIVLGALSDAFLQVTMFVAATLFGYYLLVKRFPKLELSYIATVAPKLEIPFAALLGVLPGCGGAIVVVTQFTKKQASFGSLVAVLIATMGDAAFLLIAAEPKTAIQVLVISFCVATLSGWLVNNLHPSDYLTPKNDLKSKSQCQALPKSISLVSKYFWQSIALPMTIAALLVAFQYDFSERIGQIMLYFAAACCFMIAFLWACSSPGKSYQDVTAEDECDKEDLITKVIQDTHFITSWVVAAFIGYELFMLWSGIDIALFFKNYALFIPLIASLIGLLPGCGPQIIVTTLYLQGIVPFSALIANAISNDGDALFPAIALAPKAALVATLYTTVPSLIVGYLIFLL</sequence>
<evidence type="ECO:0008006" key="4">
    <source>
        <dbReference type="Google" id="ProtNLM"/>
    </source>
</evidence>
<dbReference type="AlphaFoldDB" id="A0A0A7EI41"/>
<dbReference type="Proteomes" id="UP000030341">
    <property type="component" value="Chromosome 1"/>
</dbReference>
<dbReference type="RefSeq" id="WP_038641635.1">
    <property type="nucleotide sequence ID" value="NZ_CP009888.1"/>
</dbReference>
<feature type="transmembrane region" description="Helical" evidence="1">
    <location>
        <begin position="196"/>
        <end position="213"/>
    </location>
</feature>
<name>A0A0A7EI41_9GAMM</name>
<protein>
    <recommendedName>
        <fullName evidence="4">10TM heavy-metal exporter</fullName>
    </recommendedName>
</protein>
<dbReference type="OrthoDB" id="3776971at2"/>
<keyword evidence="1" id="KW-0472">Membrane</keyword>
<keyword evidence="1" id="KW-1133">Transmembrane helix</keyword>
<feature type="transmembrane region" description="Helical" evidence="1">
    <location>
        <begin position="50"/>
        <end position="68"/>
    </location>
</feature>
<feature type="transmembrane region" description="Helical" evidence="1">
    <location>
        <begin position="304"/>
        <end position="326"/>
    </location>
</feature>
<keyword evidence="3" id="KW-1185">Reference proteome</keyword>
<organism evidence="2 3">
    <name type="scientific">Pseudoalteromonas piratica</name>
    <dbReference type="NCBI Taxonomy" id="1348114"/>
    <lineage>
        <taxon>Bacteria</taxon>
        <taxon>Pseudomonadati</taxon>
        <taxon>Pseudomonadota</taxon>
        <taxon>Gammaproteobacteria</taxon>
        <taxon>Alteromonadales</taxon>
        <taxon>Pseudoalteromonadaceae</taxon>
        <taxon>Pseudoalteromonas</taxon>
    </lineage>
</organism>
<feature type="transmembrane region" description="Helical" evidence="1">
    <location>
        <begin position="89"/>
        <end position="111"/>
    </location>
</feature>